<comment type="caution">
    <text evidence="2">The sequence shown here is derived from an EMBL/GenBank/DDBJ whole genome shotgun (WGS) entry which is preliminary data.</text>
</comment>
<dbReference type="AlphaFoldDB" id="A0AAV7MQC2"/>
<evidence type="ECO:0000313" key="3">
    <source>
        <dbReference type="Proteomes" id="UP001066276"/>
    </source>
</evidence>
<dbReference type="Proteomes" id="UP001066276">
    <property type="component" value="Chromosome 9"/>
</dbReference>
<keyword evidence="3" id="KW-1185">Reference proteome</keyword>
<feature type="region of interest" description="Disordered" evidence="1">
    <location>
        <begin position="152"/>
        <end position="191"/>
    </location>
</feature>
<evidence type="ECO:0000313" key="2">
    <source>
        <dbReference type="EMBL" id="KAJ1105893.1"/>
    </source>
</evidence>
<sequence>MGRGMVGHECYRQDGRTNIFPCVHFPAGQHPSEKGNMACHHQGRADPGVYGRQSTHCRKRSDDLRRWAWKTTEAHLGMASQRGRGAHRTLTPLLARILAVAYPDLDGHLGASQQPQGCEYSDPIHNLRMVGWYPASSGGGAEAPVMEGAASHRAQEAKSIDGKGTSGTECEESTTAETVRTQIPPPMEAPS</sequence>
<reference evidence="2" key="1">
    <citation type="journal article" date="2022" name="bioRxiv">
        <title>Sequencing and chromosome-scale assembly of the giantPleurodeles waltlgenome.</title>
        <authorList>
            <person name="Brown T."/>
            <person name="Elewa A."/>
            <person name="Iarovenko S."/>
            <person name="Subramanian E."/>
            <person name="Araus A.J."/>
            <person name="Petzold A."/>
            <person name="Susuki M."/>
            <person name="Suzuki K.-i.T."/>
            <person name="Hayashi T."/>
            <person name="Toyoda A."/>
            <person name="Oliveira C."/>
            <person name="Osipova E."/>
            <person name="Leigh N.D."/>
            <person name="Simon A."/>
            <person name="Yun M.H."/>
        </authorList>
    </citation>
    <scope>NUCLEOTIDE SEQUENCE</scope>
    <source>
        <strain evidence="2">20211129_DDA</strain>
        <tissue evidence="2">Liver</tissue>
    </source>
</reference>
<protein>
    <submittedName>
        <fullName evidence="2">Uncharacterized protein</fullName>
    </submittedName>
</protein>
<accession>A0AAV7MQC2</accession>
<evidence type="ECO:0000256" key="1">
    <source>
        <dbReference type="SAM" id="MobiDB-lite"/>
    </source>
</evidence>
<organism evidence="2 3">
    <name type="scientific">Pleurodeles waltl</name>
    <name type="common">Iberian ribbed newt</name>
    <dbReference type="NCBI Taxonomy" id="8319"/>
    <lineage>
        <taxon>Eukaryota</taxon>
        <taxon>Metazoa</taxon>
        <taxon>Chordata</taxon>
        <taxon>Craniata</taxon>
        <taxon>Vertebrata</taxon>
        <taxon>Euteleostomi</taxon>
        <taxon>Amphibia</taxon>
        <taxon>Batrachia</taxon>
        <taxon>Caudata</taxon>
        <taxon>Salamandroidea</taxon>
        <taxon>Salamandridae</taxon>
        <taxon>Pleurodelinae</taxon>
        <taxon>Pleurodeles</taxon>
    </lineage>
</organism>
<name>A0AAV7MQC2_PLEWA</name>
<proteinExistence type="predicted"/>
<gene>
    <name evidence="2" type="ORF">NDU88_003297</name>
</gene>
<dbReference type="EMBL" id="JANPWB010000013">
    <property type="protein sequence ID" value="KAJ1105893.1"/>
    <property type="molecule type" value="Genomic_DNA"/>
</dbReference>